<proteinExistence type="predicted"/>
<evidence type="ECO:0000313" key="2">
    <source>
        <dbReference type="Proteomes" id="UP000799779"/>
    </source>
</evidence>
<keyword evidence="2" id="KW-1185">Reference proteome</keyword>
<organism evidence="1 2">
    <name type="scientific">Amniculicola lignicola CBS 123094</name>
    <dbReference type="NCBI Taxonomy" id="1392246"/>
    <lineage>
        <taxon>Eukaryota</taxon>
        <taxon>Fungi</taxon>
        <taxon>Dikarya</taxon>
        <taxon>Ascomycota</taxon>
        <taxon>Pezizomycotina</taxon>
        <taxon>Dothideomycetes</taxon>
        <taxon>Pleosporomycetidae</taxon>
        <taxon>Pleosporales</taxon>
        <taxon>Amniculicolaceae</taxon>
        <taxon>Amniculicola</taxon>
    </lineage>
</organism>
<dbReference type="AlphaFoldDB" id="A0A6A5WJB6"/>
<dbReference type="Proteomes" id="UP000799779">
    <property type="component" value="Unassembled WGS sequence"/>
</dbReference>
<evidence type="ECO:0000313" key="1">
    <source>
        <dbReference type="EMBL" id="KAF1999215.1"/>
    </source>
</evidence>
<accession>A0A6A5WJB6</accession>
<sequence>MRGSWEKKAQQIVRGKEHVKVCGGSTKPGPTTTEGEIFSLGKYSTSLPLPGHGILSCVDRELHFRQFIKNNSDFMTTPLAPPNDIPPPYCAKIPPKVAWPQKSNTCIKSNKLITPFLPPSSFISLIGHISNLPFELRDQIYTYAVTYLGPIRCRAPFLSHVTEAHHEPTASTAIFLTNRKKPEGMSEPMWREVIRCFYKANDFEIDVDFLRGFLEDKWFGVGEVRKLIRGVITIVFPSSPDPSLSSKVTPSILNSYLDQLLSVQNKNVVFRFAVLPWKVQEEFSNISYRNWYYSVGLEQVARRERLVLTMGPIWWELVERGWRVEVAGFGDWLWEEWGSEKRCKAS</sequence>
<protein>
    <submittedName>
        <fullName evidence="1">Uncharacterized protein</fullName>
    </submittedName>
</protein>
<reference evidence="1" key="1">
    <citation type="journal article" date="2020" name="Stud. Mycol.">
        <title>101 Dothideomycetes genomes: a test case for predicting lifestyles and emergence of pathogens.</title>
        <authorList>
            <person name="Haridas S."/>
            <person name="Albert R."/>
            <person name="Binder M."/>
            <person name="Bloem J."/>
            <person name="Labutti K."/>
            <person name="Salamov A."/>
            <person name="Andreopoulos B."/>
            <person name="Baker S."/>
            <person name="Barry K."/>
            <person name="Bills G."/>
            <person name="Bluhm B."/>
            <person name="Cannon C."/>
            <person name="Castanera R."/>
            <person name="Culley D."/>
            <person name="Daum C."/>
            <person name="Ezra D."/>
            <person name="Gonzalez J."/>
            <person name="Henrissat B."/>
            <person name="Kuo A."/>
            <person name="Liang C."/>
            <person name="Lipzen A."/>
            <person name="Lutzoni F."/>
            <person name="Magnuson J."/>
            <person name="Mondo S."/>
            <person name="Nolan M."/>
            <person name="Ohm R."/>
            <person name="Pangilinan J."/>
            <person name="Park H.-J."/>
            <person name="Ramirez L."/>
            <person name="Alfaro M."/>
            <person name="Sun H."/>
            <person name="Tritt A."/>
            <person name="Yoshinaga Y."/>
            <person name="Zwiers L.-H."/>
            <person name="Turgeon B."/>
            <person name="Goodwin S."/>
            <person name="Spatafora J."/>
            <person name="Crous P."/>
            <person name="Grigoriev I."/>
        </authorList>
    </citation>
    <scope>NUCLEOTIDE SEQUENCE</scope>
    <source>
        <strain evidence="1">CBS 123094</strain>
    </source>
</reference>
<name>A0A6A5WJB6_9PLEO</name>
<gene>
    <name evidence="1" type="ORF">P154DRAFT_564168</name>
</gene>
<dbReference type="EMBL" id="ML977597">
    <property type="protein sequence ID" value="KAF1999215.1"/>
    <property type="molecule type" value="Genomic_DNA"/>
</dbReference>